<organism evidence="2 3">
    <name type="scientific">Caballeronia insecticola</name>
    <dbReference type="NCBI Taxonomy" id="758793"/>
    <lineage>
        <taxon>Bacteria</taxon>
        <taxon>Pseudomonadati</taxon>
        <taxon>Pseudomonadota</taxon>
        <taxon>Betaproteobacteria</taxon>
        <taxon>Burkholderiales</taxon>
        <taxon>Burkholderiaceae</taxon>
        <taxon>Caballeronia</taxon>
    </lineage>
</organism>
<evidence type="ECO:0000313" key="3">
    <source>
        <dbReference type="Proteomes" id="UP000013966"/>
    </source>
</evidence>
<reference evidence="2 3" key="1">
    <citation type="journal article" date="2013" name="Genome Announc.">
        <title>Complete Genome Sequence of Burkholderia sp. Strain RPE64, Bacterial Symbiont of the Bean Bug Riptortus pedestris.</title>
        <authorList>
            <person name="Shibata T.F."/>
            <person name="Maeda T."/>
            <person name="Nikoh N."/>
            <person name="Yamaguchi K."/>
            <person name="Oshima K."/>
            <person name="Hattori M."/>
            <person name="Nishiyama T."/>
            <person name="Hasebe M."/>
            <person name="Fukatsu T."/>
            <person name="Kikuchi Y."/>
            <person name="Shigenobu S."/>
        </authorList>
    </citation>
    <scope>NUCLEOTIDE SEQUENCE [LARGE SCALE GENOMIC DNA]</scope>
</reference>
<reference evidence="2 3" key="2">
    <citation type="journal article" date="2018" name="Int. J. Syst. Evol. Microbiol.">
        <title>Burkholderia insecticola sp. nov., a gut symbiotic bacterium of the bean bug Riptortus pedestris.</title>
        <authorList>
            <person name="Takeshita K."/>
            <person name="Tamaki H."/>
            <person name="Ohbayashi T."/>
            <person name="Meng X.-Y."/>
            <person name="Sone T."/>
            <person name="Mitani Y."/>
            <person name="Peeters C."/>
            <person name="Kikuchi Y."/>
            <person name="Vandamme P."/>
        </authorList>
    </citation>
    <scope>NUCLEOTIDE SEQUENCE [LARGE SCALE GENOMIC DNA]</scope>
    <source>
        <strain evidence="2">RPE64</strain>
    </source>
</reference>
<protein>
    <recommendedName>
        <fullName evidence="4">Tat (Twin-arginine translocation) pathway signal sequence</fullName>
    </recommendedName>
</protein>
<dbReference type="OrthoDB" id="4929908at2"/>
<sequence length="220" mass="23455">MRDTIIPIVAQRHARDSGHQHDGGHPHDHDETAAAPPRIPLTRREFLRGSGVLIGTIAASSIFASLAPSRVWALEMQGLDTHQGEVLLQVTRQIYPHATLDDAVYALVVKDLDAKAKADPAVRKQLADGIAQLDAKAGSDWTKRSANERASDVAALAGTPFFNTIRSTAVVSLYANPMAYAHFGYGASRGDGGYLRQGFNSLSWLPDPPAGASGPVPTDS</sequence>
<proteinExistence type="predicted"/>
<dbReference type="KEGG" id="buo:BRPE64_CCDS00450"/>
<gene>
    <name evidence="2" type="ORF">BRPE64_CCDS00450</name>
</gene>
<dbReference type="InterPro" id="IPR019546">
    <property type="entry name" value="TAT_signal_bac_arc"/>
</dbReference>
<dbReference type="InterPro" id="IPR006311">
    <property type="entry name" value="TAT_signal"/>
</dbReference>
<dbReference type="NCBIfam" id="TIGR01409">
    <property type="entry name" value="TAT_signal_seq"/>
    <property type="match status" value="1"/>
</dbReference>
<feature type="region of interest" description="Disordered" evidence="1">
    <location>
        <begin position="10"/>
        <end position="39"/>
    </location>
</feature>
<dbReference type="AlphaFoldDB" id="R4WNB1"/>
<dbReference type="Proteomes" id="UP000013966">
    <property type="component" value="Chromosome 3"/>
</dbReference>
<dbReference type="STRING" id="758793.BRPE64_CCDS00450"/>
<evidence type="ECO:0008006" key="4">
    <source>
        <dbReference type="Google" id="ProtNLM"/>
    </source>
</evidence>
<accession>R4WNB1</accession>
<name>R4WNB1_9BURK</name>
<keyword evidence="3" id="KW-1185">Reference proteome</keyword>
<dbReference type="PROSITE" id="PS51318">
    <property type="entry name" value="TAT"/>
    <property type="match status" value="1"/>
</dbReference>
<dbReference type="PATRIC" id="fig|758793.3.peg.4373"/>
<feature type="compositionally biased region" description="Basic and acidic residues" evidence="1">
    <location>
        <begin position="13"/>
        <end position="32"/>
    </location>
</feature>
<dbReference type="RefSeq" id="WP_016346839.1">
    <property type="nucleotide sequence ID" value="NC_021288.1"/>
</dbReference>
<dbReference type="HOGENOM" id="CLU_102092_0_0_4"/>
<evidence type="ECO:0000256" key="1">
    <source>
        <dbReference type="SAM" id="MobiDB-lite"/>
    </source>
</evidence>
<dbReference type="EMBL" id="AP013060">
    <property type="protein sequence ID" value="BAN26128.1"/>
    <property type="molecule type" value="Genomic_DNA"/>
</dbReference>
<evidence type="ECO:0000313" key="2">
    <source>
        <dbReference type="EMBL" id="BAN26128.1"/>
    </source>
</evidence>